<organism evidence="2 3">
    <name type="scientific">Pristionchus fissidentatus</name>
    <dbReference type="NCBI Taxonomy" id="1538716"/>
    <lineage>
        <taxon>Eukaryota</taxon>
        <taxon>Metazoa</taxon>
        <taxon>Ecdysozoa</taxon>
        <taxon>Nematoda</taxon>
        <taxon>Chromadorea</taxon>
        <taxon>Rhabditida</taxon>
        <taxon>Rhabditina</taxon>
        <taxon>Diplogasteromorpha</taxon>
        <taxon>Diplogasteroidea</taxon>
        <taxon>Neodiplogasteridae</taxon>
        <taxon>Pristionchus</taxon>
    </lineage>
</organism>
<comment type="caution">
    <text evidence="2">The sequence shown here is derived from an EMBL/GenBank/DDBJ whole genome shotgun (WGS) entry which is preliminary data.</text>
</comment>
<feature type="region of interest" description="Disordered" evidence="1">
    <location>
        <begin position="20"/>
        <end position="105"/>
    </location>
</feature>
<evidence type="ECO:0000313" key="2">
    <source>
        <dbReference type="EMBL" id="GMT14203.1"/>
    </source>
</evidence>
<feature type="non-terminal residue" evidence="2">
    <location>
        <position position="1"/>
    </location>
</feature>
<feature type="region of interest" description="Disordered" evidence="1">
    <location>
        <begin position="124"/>
        <end position="157"/>
    </location>
</feature>
<dbReference type="EMBL" id="BTSY01000002">
    <property type="protein sequence ID" value="GMT14203.1"/>
    <property type="molecule type" value="Genomic_DNA"/>
</dbReference>
<name>A0AAV5V7I4_9BILA</name>
<feature type="non-terminal residue" evidence="2">
    <location>
        <position position="344"/>
    </location>
</feature>
<sequence>RVDYFSDIMGGNSLMEYLKSLPAGSSTEDQLKEEEEKKGREEEARKEQEEQEKKMREQEKKLEDKMISIEMEDADIPKQIERALMEEREDEERQKAEVPQKPDQDLMDMWVEWDKENQGGLREVTLEERKVAEEKRREENEREARRREEKEKTTFSRQYERWKSNQKKYDTISDRHEEEMSKKRDEEAAVLRELDKEKRIMEVREENEKIEQACRRYYGGFKSEMTSFVKMMKQRSWNEEMEEKWTERLEALRESFTRTHESFTRLQSELELVQKDGKIELGEIRFEIEITVSLIIDRVRVIMRVMDNEMEDMRRLSAVNPEAKFFSGIKKWAKMVDGAASVLI</sequence>
<dbReference type="AlphaFoldDB" id="A0AAV5V7I4"/>
<proteinExistence type="predicted"/>
<evidence type="ECO:0000313" key="3">
    <source>
        <dbReference type="Proteomes" id="UP001432322"/>
    </source>
</evidence>
<protein>
    <submittedName>
        <fullName evidence="2">Uncharacterized protein</fullName>
    </submittedName>
</protein>
<gene>
    <name evidence="2" type="ORF">PFISCL1PPCAC_5500</name>
</gene>
<accession>A0AAV5V7I4</accession>
<feature type="compositionally biased region" description="Basic and acidic residues" evidence="1">
    <location>
        <begin position="34"/>
        <end position="67"/>
    </location>
</feature>
<keyword evidence="3" id="KW-1185">Reference proteome</keyword>
<evidence type="ECO:0000256" key="1">
    <source>
        <dbReference type="SAM" id="MobiDB-lite"/>
    </source>
</evidence>
<dbReference type="Proteomes" id="UP001432322">
    <property type="component" value="Unassembled WGS sequence"/>
</dbReference>
<feature type="compositionally biased region" description="Basic and acidic residues" evidence="1">
    <location>
        <begin position="75"/>
        <end position="104"/>
    </location>
</feature>
<reference evidence="2" key="1">
    <citation type="submission" date="2023-10" db="EMBL/GenBank/DDBJ databases">
        <title>Genome assembly of Pristionchus species.</title>
        <authorList>
            <person name="Yoshida K."/>
            <person name="Sommer R.J."/>
        </authorList>
    </citation>
    <scope>NUCLEOTIDE SEQUENCE</scope>
    <source>
        <strain evidence="2">RS5133</strain>
    </source>
</reference>